<feature type="region of interest" description="Disordered" evidence="1">
    <location>
        <begin position="272"/>
        <end position="299"/>
    </location>
</feature>
<reference evidence="2" key="1">
    <citation type="submission" date="2022-12" db="EMBL/GenBank/DDBJ databases">
        <title>Genome assemblies of Blomia tropicalis.</title>
        <authorList>
            <person name="Cui Y."/>
        </authorList>
    </citation>
    <scope>NUCLEOTIDE SEQUENCE</scope>
    <source>
        <tissue evidence="2">Adult mites</tissue>
    </source>
</reference>
<sequence>MNLSLDNKEGDSSSTTRMNSIYKEIPNDLFRSKTNNSTEPKLEGRKLNELRYFNLYRYYLSQNPELFSSNNNDSIVPKLNVQYETPNDIAEQTLFQQLYRPDLADKRQQTENDEQLSSKLIQLSMHHRTKSRGHWRRSNTETVDSNGSNKCCLTCGCNNQSDSSQWSFSEPDLNQMNRYDETDRSQQQQQQQQQFVLQNPNMLTTTYNDEEQYSHLSRVITPPNDFLNNSANTNDVDVVHNRPFVHQTNKMVSYSNKVTQTDLNLSKLDETQQQQQQQQQQRYNNRKIENHSSSIDSGDCLLPNEMDHVYYAIQDQLRYKRGSLFQTKKTKMNPNEQTKLVPINMGEKRTQSANASIDLRLKSSPLTPLDGLSIVGKSGETFPWTSLELAPKSKLQQHEQQQQQQGEEHRLATSKNGLPCGCERCRESRA</sequence>
<organism evidence="2 3">
    <name type="scientific">Blomia tropicalis</name>
    <name type="common">Mite</name>
    <dbReference type="NCBI Taxonomy" id="40697"/>
    <lineage>
        <taxon>Eukaryota</taxon>
        <taxon>Metazoa</taxon>
        <taxon>Ecdysozoa</taxon>
        <taxon>Arthropoda</taxon>
        <taxon>Chelicerata</taxon>
        <taxon>Arachnida</taxon>
        <taxon>Acari</taxon>
        <taxon>Acariformes</taxon>
        <taxon>Sarcoptiformes</taxon>
        <taxon>Astigmata</taxon>
        <taxon>Glycyphagoidea</taxon>
        <taxon>Echimyopodidae</taxon>
        <taxon>Blomia</taxon>
    </lineage>
</organism>
<feature type="compositionally biased region" description="Low complexity" evidence="1">
    <location>
        <begin position="272"/>
        <end position="281"/>
    </location>
</feature>
<proteinExistence type="predicted"/>
<feature type="compositionally biased region" description="Basic residues" evidence="1">
    <location>
        <begin position="126"/>
        <end position="137"/>
    </location>
</feature>
<comment type="caution">
    <text evidence="2">The sequence shown here is derived from an EMBL/GenBank/DDBJ whole genome shotgun (WGS) entry which is preliminary data.</text>
</comment>
<evidence type="ECO:0000256" key="1">
    <source>
        <dbReference type="SAM" id="MobiDB-lite"/>
    </source>
</evidence>
<evidence type="ECO:0000313" key="3">
    <source>
        <dbReference type="Proteomes" id="UP001142055"/>
    </source>
</evidence>
<feature type="region of interest" description="Disordered" evidence="1">
    <location>
        <begin position="392"/>
        <end position="420"/>
    </location>
</feature>
<dbReference type="EMBL" id="JAPWDV010000003">
    <property type="protein sequence ID" value="KAJ6216238.1"/>
    <property type="molecule type" value="Genomic_DNA"/>
</dbReference>
<feature type="region of interest" description="Disordered" evidence="1">
    <location>
        <begin position="126"/>
        <end position="146"/>
    </location>
</feature>
<dbReference type="AlphaFoldDB" id="A0A9Q0M043"/>
<gene>
    <name evidence="2" type="ORF">RDWZM_007395</name>
</gene>
<keyword evidence="3" id="KW-1185">Reference proteome</keyword>
<name>A0A9Q0M043_BLOTA</name>
<dbReference type="Proteomes" id="UP001142055">
    <property type="component" value="Chromosome 3"/>
</dbReference>
<accession>A0A9Q0M043</accession>
<protein>
    <submittedName>
        <fullName evidence="2">Uncharacterized protein</fullName>
    </submittedName>
</protein>
<evidence type="ECO:0000313" key="2">
    <source>
        <dbReference type="EMBL" id="KAJ6216238.1"/>
    </source>
</evidence>